<dbReference type="PANTHER" id="PTHR11774">
    <property type="entry name" value="GERANYLGERANYL TRANSFERASE TYPE BETA SUBUNIT"/>
    <property type="match status" value="1"/>
</dbReference>
<protein>
    <recommendedName>
        <fullName evidence="3 9">Protein farnesyltransferase subunit beta</fullName>
        <shortName evidence="9">FTase-beta</shortName>
        <ecNumber evidence="2 9">2.5.1.58</ecNumber>
    </recommendedName>
</protein>
<dbReference type="PANTHER" id="PTHR11774:SF6">
    <property type="entry name" value="PROTEIN FARNESYLTRANSFERASE SUBUNIT BETA"/>
    <property type="match status" value="1"/>
</dbReference>
<feature type="domain" description="Prenyltransferase alpha-alpha toroid" evidence="10">
    <location>
        <begin position="32"/>
        <end position="388"/>
    </location>
</feature>
<dbReference type="GO" id="GO:0097354">
    <property type="term" value="P:prenylation"/>
    <property type="evidence" value="ECO:0007669"/>
    <property type="project" value="UniProtKB-UniRule"/>
</dbReference>
<evidence type="ECO:0000256" key="5">
    <source>
        <dbReference type="ARBA" id="ARBA00022679"/>
    </source>
</evidence>
<dbReference type="OMA" id="WCIYWIL"/>
<comment type="cofactor">
    <cofactor evidence="9">
        <name>Zn(2+)</name>
        <dbReference type="ChEBI" id="CHEBI:29105"/>
    </cofactor>
    <text evidence="9">Binds 1 zinc ion per subunit.</text>
</comment>
<dbReference type="SUPFAM" id="SSF48239">
    <property type="entry name" value="Terpenoid cyclases/Protein prenyltransferases"/>
    <property type="match status" value="1"/>
</dbReference>
<evidence type="ECO:0000256" key="1">
    <source>
        <dbReference type="ARBA" id="ARBA00010497"/>
    </source>
</evidence>
<dbReference type="InterPro" id="IPR026872">
    <property type="entry name" value="FTB"/>
</dbReference>
<comment type="function">
    <text evidence="9">Catalyzes the transfer of a farnesyl moiety from farnesyl diphosphate to a cysteine at the fourth position from the C-terminus of several proteins. The beta subunit is responsible for peptide-binding.</text>
</comment>
<evidence type="ECO:0000256" key="2">
    <source>
        <dbReference type="ARBA" id="ARBA00012702"/>
    </source>
</evidence>
<dbReference type="EMBL" id="LDAU01000024">
    <property type="protein sequence ID" value="KRX10683.1"/>
    <property type="molecule type" value="Genomic_DNA"/>
</dbReference>
<evidence type="ECO:0000256" key="7">
    <source>
        <dbReference type="ARBA" id="ARBA00022737"/>
    </source>
</evidence>
<dbReference type="GO" id="GO:0005965">
    <property type="term" value="C:protein farnesyltransferase complex"/>
    <property type="evidence" value="ECO:0007669"/>
    <property type="project" value="UniProtKB-UniRule"/>
</dbReference>
<dbReference type="OrthoDB" id="10261146at2759"/>
<comment type="subunit">
    <text evidence="9">Heterodimer of an alpha and a beta subunit.</text>
</comment>
<dbReference type="InterPro" id="IPR008930">
    <property type="entry name" value="Terpenoid_cyclase/PrenylTrfase"/>
</dbReference>
<evidence type="ECO:0000256" key="3">
    <source>
        <dbReference type="ARBA" id="ARBA00015798"/>
    </source>
</evidence>
<name>A0A0V0R872_PSEPJ</name>
<dbReference type="InterPro" id="IPR001330">
    <property type="entry name" value="Prenyltrans"/>
</dbReference>
<dbReference type="EC" id="2.5.1.58" evidence="2 9"/>
<dbReference type="Gene3D" id="1.50.10.20">
    <property type="match status" value="1"/>
</dbReference>
<comment type="similarity">
    <text evidence="1 9">Belongs to the protein prenyltransferase subunit beta family.</text>
</comment>
<dbReference type="InParanoid" id="A0A0V0R872"/>
<comment type="caution">
    <text evidence="11">The sequence shown here is derived from an EMBL/GenBank/DDBJ whole genome shotgun (WGS) entry which is preliminary data.</text>
</comment>
<dbReference type="Proteomes" id="UP000054937">
    <property type="component" value="Unassembled WGS sequence"/>
</dbReference>
<evidence type="ECO:0000256" key="6">
    <source>
        <dbReference type="ARBA" id="ARBA00022723"/>
    </source>
</evidence>
<evidence type="ECO:0000313" key="12">
    <source>
        <dbReference type="Proteomes" id="UP000054937"/>
    </source>
</evidence>
<dbReference type="GO" id="GO:0008270">
    <property type="term" value="F:zinc ion binding"/>
    <property type="evidence" value="ECO:0007669"/>
    <property type="project" value="UniProtKB-UniRule"/>
</dbReference>
<evidence type="ECO:0000256" key="8">
    <source>
        <dbReference type="ARBA" id="ARBA00022833"/>
    </source>
</evidence>
<evidence type="ECO:0000313" key="11">
    <source>
        <dbReference type="EMBL" id="KRX10683.1"/>
    </source>
</evidence>
<dbReference type="InterPro" id="IPR045089">
    <property type="entry name" value="PGGT1B-like"/>
</dbReference>
<reference evidence="11 12" key="1">
    <citation type="journal article" date="2015" name="Sci. Rep.">
        <title>Genome of the facultative scuticociliatosis pathogen Pseudocohnilembus persalinus provides insight into its virulence through horizontal gene transfer.</title>
        <authorList>
            <person name="Xiong J."/>
            <person name="Wang G."/>
            <person name="Cheng J."/>
            <person name="Tian M."/>
            <person name="Pan X."/>
            <person name="Warren A."/>
            <person name="Jiang C."/>
            <person name="Yuan D."/>
            <person name="Miao W."/>
        </authorList>
    </citation>
    <scope>NUCLEOTIDE SEQUENCE [LARGE SCALE GENOMIC DNA]</scope>
    <source>
        <strain evidence="11">36N120E</strain>
    </source>
</reference>
<accession>A0A0V0R872</accession>
<dbReference type="GO" id="GO:0004660">
    <property type="term" value="F:protein farnesyltransferase activity"/>
    <property type="evidence" value="ECO:0007669"/>
    <property type="project" value="UniProtKB-UniRule"/>
</dbReference>
<keyword evidence="6 9" id="KW-0479">Metal-binding</keyword>
<evidence type="ECO:0000259" key="10">
    <source>
        <dbReference type="Pfam" id="PF00432"/>
    </source>
</evidence>
<gene>
    <name evidence="11" type="ORF">PPERSA_08678</name>
</gene>
<dbReference type="Pfam" id="PF00432">
    <property type="entry name" value="Prenyltrans"/>
    <property type="match status" value="1"/>
</dbReference>
<sequence length="412" mass="47681">MKNRTKKDQYKTEKSLEQAFSFYKNNEYQPYLQREETVQYLRKSLFDLKYNVRYYDVAHPWLVYWNLNSLYMLGDTAGEEIEVQEKIIKFLGFCQHQKGGFCGGHLQFPQVASTYAAILTLIMIGTKEAYDLIDRKLLYQFFLRMKNKDGSVSMADQGEIDVRGSYIMIILSSLLNIQTEELLENVCEYIAQCQTYEGGIGPVKESEAHGGLTFCGLAALVEMKALHKINLQALINWAVNRQMKFEGGFQGRTNKLVDNCYSFWVGAIFNLLCLGTEGEVSYQNKLLSNQFMLQMYALVCQGEQGGFIDKPGKPVDLYHTCYGMAGLSLQQKTAFVYTDQYKNEIQEINKLQPEQQQEKLLQLQQKTHQLIWDDQENLLNDIDPVFNIPTVKLQKAREYFKEQPNIKELLKQ</sequence>
<dbReference type="CDD" id="cd02893">
    <property type="entry name" value="FTase"/>
    <property type="match status" value="1"/>
</dbReference>
<comment type="catalytic activity">
    <reaction evidence="9">
        <text>L-cysteinyl-[protein] + (2E,6E)-farnesyl diphosphate = S-(2E,6E)-farnesyl-L-cysteinyl-[protein] + diphosphate</text>
        <dbReference type="Rhea" id="RHEA:13345"/>
        <dbReference type="Rhea" id="RHEA-COMP:10131"/>
        <dbReference type="Rhea" id="RHEA-COMP:11535"/>
        <dbReference type="ChEBI" id="CHEBI:29950"/>
        <dbReference type="ChEBI" id="CHEBI:33019"/>
        <dbReference type="ChEBI" id="CHEBI:86019"/>
        <dbReference type="ChEBI" id="CHEBI:175763"/>
    </reaction>
</comment>
<keyword evidence="4 9" id="KW-0637">Prenyltransferase</keyword>
<dbReference type="AlphaFoldDB" id="A0A0V0R872"/>
<organism evidence="11 12">
    <name type="scientific">Pseudocohnilembus persalinus</name>
    <name type="common">Ciliate</name>
    <dbReference type="NCBI Taxonomy" id="266149"/>
    <lineage>
        <taxon>Eukaryota</taxon>
        <taxon>Sar</taxon>
        <taxon>Alveolata</taxon>
        <taxon>Ciliophora</taxon>
        <taxon>Intramacronucleata</taxon>
        <taxon>Oligohymenophorea</taxon>
        <taxon>Scuticociliatia</taxon>
        <taxon>Philasterida</taxon>
        <taxon>Pseudocohnilembidae</taxon>
        <taxon>Pseudocohnilembus</taxon>
    </lineage>
</organism>
<keyword evidence="7" id="KW-0677">Repeat</keyword>
<proteinExistence type="inferred from homology"/>
<keyword evidence="8 9" id="KW-0862">Zinc</keyword>
<keyword evidence="5 9" id="KW-0808">Transferase</keyword>
<keyword evidence="12" id="KW-1185">Reference proteome</keyword>
<evidence type="ECO:0000256" key="9">
    <source>
        <dbReference type="RuleBase" id="RU365056"/>
    </source>
</evidence>
<evidence type="ECO:0000256" key="4">
    <source>
        <dbReference type="ARBA" id="ARBA00022602"/>
    </source>
</evidence>